<dbReference type="Proteomes" id="UP000030377">
    <property type="component" value="Unassembled WGS sequence"/>
</dbReference>
<evidence type="ECO:0000313" key="2">
    <source>
        <dbReference type="EMBL" id="KGT79162.1"/>
    </source>
</evidence>
<reference evidence="2 3" key="1">
    <citation type="submission" date="2014-09" db="EMBL/GenBank/DDBJ databases">
        <title>Draft genome of Bradyrhizobium japonicum Is-34.</title>
        <authorList>
            <person name="Tsurumaru H."/>
            <person name="Yamakawa T."/>
            <person name="Hashimoto S."/>
            <person name="Okizaki K."/>
            <person name="Kanesaki Y."/>
            <person name="Yoshikawa H."/>
            <person name="Yajima S."/>
        </authorList>
    </citation>
    <scope>NUCLEOTIDE SEQUENCE [LARGE SCALE GENOMIC DNA]</scope>
    <source>
        <strain evidence="2 3">Is-34</strain>
    </source>
</reference>
<feature type="region of interest" description="Disordered" evidence="1">
    <location>
        <begin position="1"/>
        <end position="22"/>
    </location>
</feature>
<name>A0A0A3XXI4_BRAJP</name>
<dbReference type="AlphaFoldDB" id="A0A0A3XXI4"/>
<dbReference type="RefSeq" id="WP_028156942.1">
    <property type="nucleotide sequence ID" value="NZ_JANUDC010000001.1"/>
</dbReference>
<protein>
    <submittedName>
        <fullName evidence="2">Uncharacterized protein</fullName>
    </submittedName>
</protein>
<proteinExistence type="predicted"/>
<gene>
    <name evidence="2" type="ORF">MA20_17655</name>
</gene>
<evidence type="ECO:0000256" key="1">
    <source>
        <dbReference type="SAM" id="MobiDB-lite"/>
    </source>
</evidence>
<evidence type="ECO:0000313" key="3">
    <source>
        <dbReference type="Proteomes" id="UP000030377"/>
    </source>
</evidence>
<comment type="caution">
    <text evidence="2">The sequence shown here is derived from an EMBL/GenBank/DDBJ whole genome shotgun (WGS) entry which is preliminary data.</text>
</comment>
<feature type="region of interest" description="Disordered" evidence="1">
    <location>
        <begin position="191"/>
        <end position="223"/>
    </location>
</feature>
<sequence>MTTPPNRHTTPPVAANDRSGLAPSPRVKLYRRRIAIDHPDPKTGERLLADALGAVDRDALHGILKQLVKASVIAQKPDEANLAFMISMMKSIAPRDSIEAMLAAQMVSIHVLAMRCAHRLAFADDIPRQDSASRALAKLARIFPAQIEALNRYRNNGERAITVESLTVQDGARATASHAVQHADMLVTEQDTGDTTMLAGSISPRDAGEDEHQPVDAARGASA</sequence>
<organism evidence="2 3">
    <name type="scientific">Bradyrhizobium japonicum</name>
    <dbReference type="NCBI Taxonomy" id="375"/>
    <lineage>
        <taxon>Bacteria</taxon>
        <taxon>Pseudomonadati</taxon>
        <taxon>Pseudomonadota</taxon>
        <taxon>Alphaproteobacteria</taxon>
        <taxon>Hyphomicrobiales</taxon>
        <taxon>Nitrobacteraceae</taxon>
        <taxon>Bradyrhizobium</taxon>
    </lineage>
</organism>
<dbReference type="EMBL" id="JRPN01000014">
    <property type="protein sequence ID" value="KGT79162.1"/>
    <property type="molecule type" value="Genomic_DNA"/>
</dbReference>
<accession>A0A0A3XXI4</accession>